<dbReference type="AlphaFoldDB" id="A0A1X6NK30"/>
<feature type="compositionally biased region" description="Polar residues" evidence="1">
    <location>
        <begin position="1"/>
        <end position="21"/>
    </location>
</feature>
<evidence type="ECO:0000256" key="1">
    <source>
        <dbReference type="SAM" id="MobiDB-lite"/>
    </source>
</evidence>
<sequence length="412" mass="43369">MNTRDGNQRESTTGPLSTAHSLCSALGRALPAGNGAAESPPDSPVLGVEAPTHHLPTQRAAIVAAVDEPRHPAAGVKHVATRRDGEGVLPRGERAEAHHTLAVVGGRRVAVRRGGPHVPRRGRRDRVHDRPSSGARRRRRRRRRAGRRCQPPGHGRRRRRVAAARRNEGAGKDERVGRRRPQLTHEQEANGGEEEVGQSKKDVARGVFGAAKGALPPGWPQRRAGAVDGRGGGGGGGGHGGGGGGGGRGGRGRGGVAHERRKGEQQHQGGGANGNSPHDRRGGVGWKPRVSVERHRGNRAGQGKSTKNRAPRGWDGGRGGEGRRGRAARATGTTPGRGGRGGCDVVVTDGPSIGQRRVRSAGALVSDCASYSPRQRPVSCPPPERQWPGGAWSMRFLPRAQARHAEATWSGH</sequence>
<feature type="compositionally biased region" description="Gly residues" evidence="1">
    <location>
        <begin position="228"/>
        <end position="255"/>
    </location>
</feature>
<keyword evidence="3" id="KW-1185">Reference proteome</keyword>
<accession>A0A1X6NK30</accession>
<evidence type="ECO:0000313" key="3">
    <source>
        <dbReference type="Proteomes" id="UP000218209"/>
    </source>
</evidence>
<organism evidence="2 3">
    <name type="scientific">Porphyra umbilicalis</name>
    <name type="common">Purple laver</name>
    <name type="synonym">Red alga</name>
    <dbReference type="NCBI Taxonomy" id="2786"/>
    <lineage>
        <taxon>Eukaryota</taxon>
        <taxon>Rhodophyta</taxon>
        <taxon>Bangiophyceae</taxon>
        <taxon>Bangiales</taxon>
        <taxon>Bangiaceae</taxon>
        <taxon>Porphyra</taxon>
    </lineage>
</organism>
<proteinExistence type="predicted"/>
<feature type="region of interest" description="Disordered" evidence="1">
    <location>
        <begin position="370"/>
        <end position="391"/>
    </location>
</feature>
<feature type="compositionally biased region" description="Basic residues" evidence="1">
    <location>
        <begin position="154"/>
        <end position="163"/>
    </location>
</feature>
<reference evidence="2 3" key="1">
    <citation type="submission" date="2017-03" db="EMBL/GenBank/DDBJ databases">
        <title>WGS assembly of Porphyra umbilicalis.</title>
        <authorList>
            <person name="Brawley S.H."/>
            <person name="Blouin N.A."/>
            <person name="Ficko-Blean E."/>
            <person name="Wheeler G.L."/>
            <person name="Lohr M."/>
            <person name="Goodson H.V."/>
            <person name="Jenkins J.W."/>
            <person name="Blaby-Haas C.E."/>
            <person name="Helliwell K.E."/>
            <person name="Chan C."/>
            <person name="Marriage T."/>
            <person name="Bhattacharya D."/>
            <person name="Klein A.S."/>
            <person name="Badis Y."/>
            <person name="Brodie J."/>
            <person name="Cao Y."/>
            <person name="Collen J."/>
            <person name="Dittami S.M."/>
            <person name="Gachon C.M."/>
            <person name="Green B.R."/>
            <person name="Karpowicz S."/>
            <person name="Kim J.W."/>
            <person name="Kudahl U."/>
            <person name="Lin S."/>
            <person name="Michel G."/>
            <person name="Mittag M."/>
            <person name="Olson B.J."/>
            <person name="Pangilinan J."/>
            <person name="Peng Y."/>
            <person name="Qiu H."/>
            <person name="Shu S."/>
            <person name="Singer J.T."/>
            <person name="Smith A.G."/>
            <person name="Sprecher B.N."/>
            <person name="Wagner V."/>
            <person name="Wang W."/>
            <person name="Wang Z.-Y."/>
            <person name="Yan J."/>
            <person name="Yarish C."/>
            <person name="Zoeuner-Riek S."/>
            <person name="Zhuang Y."/>
            <person name="Zou Y."/>
            <person name="Lindquist E.A."/>
            <person name="Grimwood J."/>
            <person name="Barry K."/>
            <person name="Rokhsar D.S."/>
            <person name="Schmutz J."/>
            <person name="Stiller J.W."/>
            <person name="Grossman A.R."/>
            <person name="Prochnik S.E."/>
        </authorList>
    </citation>
    <scope>NUCLEOTIDE SEQUENCE [LARGE SCALE GENOMIC DNA]</scope>
    <source>
        <strain evidence="2">4086291</strain>
    </source>
</reference>
<dbReference type="Proteomes" id="UP000218209">
    <property type="component" value="Unassembled WGS sequence"/>
</dbReference>
<feature type="region of interest" description="Disordered" evidence="1">
    <location>
        <begin position="106"/>
        <end position="343"/>
    </location>
</feature>
<feature type="compositionally biased region" description="Basic residues" evidence="1">
    <location>
        <begin position="109"/>
        <end position="125"/>
    </location>
</feature>
<feature type="compositionally biased region" description="Basic and acidic residues" evidence="1">
    <location>
        <begin position="165"/>
        <end position="176"/>
    </location>
</feature>
<feature type="compositionally biased region" description="Basic residues" evidence="1">
    <location>
        <begin position="135"/>
        <end position="147"/>
    </location>
</feature>
<dbReference type="EMBL" id="KV920167">
    <property type="protein sequence ID" value="OSX68713.1"/>
    <property type="molecule type" value="Genomic_DNA"/>
</dbReference>
<feature type="compositionally biased region" description="Basic and acidic residues" evidence="1">
    <location>
        <begin position="256"/>
        <end position="265"/>
    </location>
</feature>
<protein>
    <submittedName>
        <fullName evidence="2">Uncharacterized protein</fullName>
    </submittedName>
</protein>
<name>A0A1X6NK30_PORUM</name>
<feature type="region of interest" description="Disordered" evidence="1">
    <location>
        <begin position="1"/>
        <end position="54"/>
    </location>
</feature>
<gene>
    <name evidence="2" type="ORF">BU14_2346s0001</name>
</gene>
<evidence type="ECO:0000313" key="2">
    <source>
        <dbReference type="EMBL" id="OSX68713.1"/>
    </source>
</evidence>